<dbReference type="RefSeq" id="WP_191749216.1">
    <property type="nucleotide sequence ID" value="NZ_JACSQZ010000012.1"/>
</dbReference>
<gene>
    <name evidence="2" type="ORF">H9660_05145</name>
</gene>
<comment type="caution">
    <text evidence="2">The sequence shown here is derived from an EMBL/GenBank/DDBJ whole genome shotgun (WGS) entry which is preliminary data.</text>
</comment>
<feature type="compositionally biased region" description="Basic and acidic residues" evidence="1">
    <location>
        <begin position="235"/>
        <end position="260"/>
    </location>
</feature>
<proteinExistence type="predicted"/>
<evidence type="ECO:0000256" key="1">
    <source>
        <dbReference type="SAM" id="MobiDB-lite"/>
    </source>
</evidence>
<organism evidence="2 3">
    <name type="scientific">Clostridium gallinarum</name>
    <dbReference type="NCBI Taxonomy" id="2762246"/>
    <lineage>
        <taxon>Bacteria</taxon>
        <taxon>Bacillati</taxon>
        <taxon>Bacillota</taxon>
        <taxon>Clostridia</taxon>
        <taxon>Eubacteriales</taxon>
        <taxon>Clostridiaceae</taxon>
        <taxon>Clostridium</taxon>
    </lineage>
</organism>
<name>A0ABR8Q273_9CLOT</name>
<dbReference type="Proteomes" id="UP000640335">
    <property type="component" value="Unassembled WGS sequence"/>
</dbReference>
<evidence type="ECO:0000313" key="3">
    <source>
        <dbReference type="Proteomes" id="UP000640335"/>
    </source>
</evidence>
<accession>A0ABR8Q273</accession>
<dbReference type="Pfam" id="PF07083">
    <property type="entry name" value="DUF1351"/>
    <property type="match status" value="1"/>
</dbReference>
<reference evidence="2 3" key="1">
    <citation type="submission" date="2020-08" db="EMBL/GenBank/DDBJ databases">
        <title>A Genomic Blueprint of the Chicken Gut Microbiome.</title>
        <authorList>
            <person name="Gilroy R."/>
            <person name="Ravi A."/>
            <person name="Getino M."/>
            <person name="Pursley I."/>
            <person name="Horton D.L."/>
            <person name="Alikhan N.-F."/>
            <person name="Baker D."/>
            <person name="Gharbi K."/>
            <person name="Hall N."/>
            <person name="Watson M."/>
            <person name="Adriaenssens E.M."/>
            <person name="Foster-Nyarko E."/>
            <person name="Jarju S."/>
            <person name="Secka A."/>
            <person name="Antonio M."/>
            <person name="Oren A."/>
            <person name="Chaudhuri R."/>
            <person name="La Ragione R.M."/>
            <person name="Hildebrand F."/>
            <person name="Pallen M.J."/>
        </authorList>
    </citation>
    <scope>NUCLEOTIDE SEQUENCE [LARGE SCALE GENOMIC DNA]</scope>
    <source>
        <strain evidence="2 3">Sa3CUN1</strain>
    </source>
</reference>
<evidence type="ECO:0000313" key="2">
    <source>
        <dbReference type="EMBL" id="MBD7914524.1"/>
    </source>
</evidence>
<sequence>MKELIVKTTNATVNVNFEEVKASLVENLEKYKGIVVTDDNLKDCKDIQKGLSKLKKDIDSNRKEIKKQLEAPIKNFEGQCKELVCLISEVDAPIKEGIAIFDEMKREEKREYAREIIKDALVKYPLDDKYSNSLTVLDKYTLVATSKKAIKEDIFNRAEGLYKIQEDEKRVYQENLVIIKETIDQANLNLISKLNADIYIKKLEEGMNPTYIIREINDTASNLREAEERAAKIAEEKAKREQEQLEKKGDIKEEPKEEANSSKGTLENIKKDDTQLFQVKIEFELTLNEAIKLNKFLESNNIKFNTISKKKL</sequence>
<feature type="region of interest" description="Disordered" evidence="1">
    <location>
        <begin position="235"/>
        <end position="267"/>
    </location>
</feature>
<protein>
    <submittedName>
        <fullName evidence="2">DUF1351 domain-containing protein</fullName>
    </submittedName>
</protein>
<dbReference type="EMBL" id="JACSQZ010000012">
    <property type="protein sequence ID" value="MBD7914524.1"/>
    <property type="molecule type" value="Genomic_DNA"/>
</dbReference>
<keyword evidence="3" id="KW-1185">Reference proteome</keyword>
<dbReference type="InterPro" id="IPR009785">
    <property type="entry name" value="Prophage_Lj928_Orf309"/>
</dbReference>